<dbReference type="Pfam" id="PF01833">
    <property type="entry name" value="TIG"/>
    <property type="match status" value="7"/>
</dbReference>
<protein>
    <submittedName>
        <fullName evidence="6">LPXTG-motif cell wall anchor domain-containing protein</fullName>
    </submittedName>
</protein>
<feature type="domain" description="IPT/TIG" evidence="5">
    <location>
        <begin position="752"/>
        <end position="837"/>
    </location>
</feature>
<dbReference type="PANTHER" id="PTHR46769:SF2">
    <property type="entry name" value="FIBROCYSTIN-L ISOFORM 2 PRECURSOR-RELATED"/>
    <property type="match status" value="1"/>
</dbReference>
<feature type="domain" description="IPT/TIG" evidence="5">
    <location>
        <begin position="583"/>
        <end position="665"/>
    </location>
</feature>
<sequence length="879" mass="83576">MRPVLRRITSASTAVLVAGLATLGVGTPARAAPGDATARGVVVDLSAEVLGTAVISAAATIGTATAPAAGGTDTETLLAVSVPGALGVTASGTVAEVTATRAADASSASASVTALNLTVLGIDVLDTAEATATAVCPQVGATSADTTLVGLELFGSAVTLTANTPAVVGSAAVVVPGLVGASLDAALTRVETTTATGATAIAVRAVLTLSGTVLGVPTTIPVGTVIVAEASCERPPAAPTAATITPDEGPQSGGQTVTITGTGFVPDGTTVTFDGVPATGVTVAPGGGSLTAVTPPGAVGPAQVVVSTVNGATAPLGYTYLADGSGATVTGLTPTSGPTVGGTTVTITGTGFTGAAGVDFDGLPGTGFTVDPAGTTITVVTPPNPAGPALVELVFPDGRVTAPTFTYVAPTITSIVPDTGPTAGGTTVTITGTGFTGATGVTFGDTPGTNLVVDPGGTSLTVVTPPGQVGPVDVTVLLPGANATAPGGFTYVAAPPTAASITPDEGPQAGGQTVTITGSGFVPGGTTVTFDGLPATGVTVAPGGTSLTAVTPPGAVGPAVVLVSTDAGTAAPLGYTYLADGSAADVTGLTPTTGPTSGGTTVTITGTGFTGATGVTFDGVPGTGFTVDPAGTTITVVTSPNTAGPAEVRLVFPAGTAGAPPFTYVAPTITSIVPGTGPTTGGTTVTITGTGLTGATGVDFGGTPGTNLVVSPDGTSLTVVTPPGPVGPVDVTVQLPGDDVTEPGGFSYEAAPPRIDTVTPGQGPTDGGTTVTVGGSGFVPGRTTVTICGAVIPASQVTVATDGRSLTFRTPPCAAGDTTVVVNTDGGASNGLTFRYVPRNLPVTGDVVTTPLAAGAVLALLGVVLVLLTRRRRHAGQVD</sequence>
<organism evidence="6 7">
    <name type="scientific">Micromonospora rifamycinica</name>
    <dbReference type="NCBI Taxonomy" id="291594"/>
    <lineage>
        <taxon>Bacteria</taxon>
        <taxon>Bacillati</taxon>
        <taxon>Actinomycetota</taxon>
        <taxon>Actinomycetes</taxon>
        <taxon>Micromonosporales</taxon>
        <taxon>Micromonosporaceae</taxon>
        <taxon>Micromonospora</taxon>
    </lineage>
</organism>
<keyword evidence="1 4" id="KW-0732">Signal</keyword>
<feature type="signal peptide" evidence="4">
    <location>
        <begin position="1"/>
        <end position="31"/>
    </location>
</feature>
<feature type="domain" description="IPT/TIG" evidence="5">
    <location>
        <begin position="238"/>
        <end position="321"/>
    </location>
</feature>
<feature type="domain" description="IPT/TIG" evidence="5">
    <location>
        <begin position="666"/>
        <end position="749"/>
    </location>
</feature>
<dbReference type="GO" id="GO:0005975">
    <property type="term" value="P:carbohydrate metabolic process"/>
    <property type="evidence" value="ECO:0007669"/>
    <property type="project" value="UniProtKB-ARBA"/>
</dbReference>
<feature type="transmembrane region" description="Helical" evidence="3">
    <location>
        <begin position="848"/>
        <end position="868"/>
    </location>
</feature>
<dbReference type="SMART" id="SM00429">
    <property type="entry name" value="IPT"/>
    <property type="match status" value="7"/>
</dbReference>
<keyword evidence="3" id="KW-0812">Transmembrane</keyword>
<dbReference type="RefSeq" id="WP_084261129.1">
    <property type="nucleotide sequence ID" value="NZ_LRMV01000021.1"/>
</dbReference>
<dbReference type="OrthoDB" id="5479351at2"/>
<dbReference type="SUPFAM" id="SSF81296">
    <property type="entry name" value="E set domains"/>
    <property type="match status" value="7"/>
</dbReference>
<keyword evidence="3" id="KW-0472">Membrane</keyword>
<dbReference type="PANTHER" id="PTHR46769">
    <property type="entry name" value="POLYCYSTIC KIDNEY AND HEPATIC DISEASE 1 (AUTOSOMAL RECESSIVE)-LIKE 1"/>
    <property type="match status" value="1"/>
</dbReference>
<dbReference type="Gene3D" id="2.60.40.10">
    <property type="entry name" value="Immunoglobulins"/>
    <property type="match status" value="7"/>
</dbReference>
<dbReference type="Proteomes" id="UP000198226">
    <property type="component" value="Chromosome I"/>
</dbReference>
<dbReference type="NCBIfam" id="TIGR01167">
    <property type="entry name" value="LPXTG_anchor"/>
    <property type="match status" value="1"/>
</dbReference>
<accession>A0A1C5JWD0</accession>
<dbReference type="InterPro" id="IPR014756">
    <property type="entry name" value="Ig_E-set"/>
</dbReference>
<feature type="domain" description="IPT/TIG" evidence="5">
    <location>
        <begin position="495"/>
        <end position="578"/>
    </location>
</feature>
<keyword evidence="7" id="KW-1185">Reference proteome</keyword>
<dbReference type="InterPro" id="IPR052387">
    <property type="entry name" value="Fibrocystin"/>
</dbReference>
<feature type="domain" description="IPT/TIG" evidence="5">
    <location>
        <begin position="328"/>
        <end position="408"/>
    </location>
</feature>
<feature type="chain" id="PRO_5008720015" evidence="4">
    <location>
        <begin position="32"/>
        <end position="879"/>
    </location>
</feature>
<name>A0A1C5JWD0_9ACTN</name>
<feature type="region of interest" description="Disordered" evidence="2">
    <location>
        <begin position="746"/>
        <end position="765"/>
    </location>
</feature>
<keyword evidence="3" id="KW-1133">Transmembrane helix</keyword>
<evidence type="ECO:0000259" key="5">
    <source>
        <dbReference type="SMART" id="SM00429"/>
    </source>
</evidence>
<dbReference type="InterPro" id="IPR013783">
    <property type="entry name" value="Ig-like_fold"/>
</dbReference>
<evidence type="ECO:0000313" key="6">
    <source>
        <dbReference type="EMBL" id="SCG74875.1"/>
    </source>
</evidence>
<evidence type="ECO:0000256" key="3">
    <source>
        <dbReference type="SAM" id="Phobius"/>
    </source>
</evidence>
<evidence type="ECO:0000313" key="7">
    <source>
        <dbReference type="Proteomes" id="UP000198226"/>
    </source>
</evidence>
<feature type="domain" description="IPT/TIG" evidence="5">
    <location>
        <begin position="409"/>
        <end position="492"/>
    </location>
</feature>
<reference evidence="7" key="1">
    <citation type="submission" date="2016-06" db="EMBL/GenBank/DDBJ databases">
        <authorList>
            <person name="Varghese N."/>
            <person name="Submissions Spin"/>
        </authorList>
    </citation>
    <scope>NUCLEOTIDE SEQUENCE [LARGE SCALE GENOMIC DNA]</scope>
    <source>
        <strain evidence="7">DSM 44983</strain>
    </source>
</reference>
<proteinExistence type="predicted"/>
<evidence type="ECO:0000256" key="1">
    <source>
        <dbReference type="ARBA" id="ARBA00022729"/>
    </source>
</evidence>
<evidence type="ECO:0000256" key="2">
    <source>
        <dbReference type="SAM" id="MobiDB-lite"/>
    </source>
</evidence>
<dbReference type="EMBL" id="LT607752">
    <property type="protein sequence ID" value="SCG74875.1"/>
    <property type="molecule type" value="Genomic_DNA"/>
</dbReference>
<dbReference type="AlphaFoldDB" id="A0A1C5JWD0"/>
<dbReference type="InterPro" id="IPR002909">
    <property type="entry name" value="IPT_dom"/>
</dbReference>
<evidence type="ECO:0000256" key="4">
    <source>
        <dbReference type="SAM" id="SignalP"/>
    </source>
</evidence>
<dbReference type="CDD" id="cd00102">
    <property type="entry name" value="IPT"/>
    <property type="match status" value="1"/>
</dbReference>
<gene>
    <name evidence="6" type="ORF">GA0070623_3935</name>
</gene>